<dbReference type="CDD" id="cd00761">
    <property type="entry name" value="Glyco_tranf_GTA_type"/>
    <property type="match status" value="1"/>
</dbReference>
<accession>A0A2S9J617</accession>
<evidence type="ECO:0000313" key="3">
    <source>
        <dbReference type="Proteomes" id="UP000239711"/>
    </source>
</evidence>
<dbReference type="AlphaFoldDB" id="A0A2S9J617"/>
<dbReference type="InterPro" id="IPR001173">
    <property type="entry name" value="Glyco_trans_2-like"/>
</dbReference>
<proteinExistence type="predicted"/>
<gene>
    <name evidence="2" type="ORF">C5745_06785</name>
</gene>
<dbReference type="PANTHER" id="PTHR43685">
    <property type="entry name" value="GLYCOSYLTRANSFERASE"/>
    <property type="match status" value="1"/>
</dbReference>
<dbReference type="EMBL" id="PVBQ01000004">
    <property type="protein sequence ID" value="PRD48207.1"/>
    <property type="molecule type" value="Genomic_DNA"/>
</dbReference>
<reference evidence="2 3" key="1">
    <citation type="submission" date="2018-02" db="EMBL/GenBank/DDBJ databases">
        <title>The draft genome of Sphingobacterium sp. 5JN-11.</title>
        <authorList>
            <person name="Liu L."/>
            <person name="Li L."/>
            <person name="Liang L."/>
            <person name="Zhang X."/>
            <person name="Wang T."/>
        </authorList>
    </citation>
    <scope>NUCLEOTIDE SEQUENCE [LARGE SCALE GENOMIC DNA]</scope>
    <source>
        <strain evidence="2 3">5JN-11</strain>
    </source>
</reference>
<organism evidence="2 3">
    <name type="scientific">Sphingobacterium haloxyli</name>
    <dbReference type="NCBI Taxonomy" id="2100533"/>
    <lineage>
        <taxon>Bacteria</taxon>
        <taxon>Pseudomonadati</taxon>
        <taxon>Bacteroidota</taxon>
        <taxon>Sphingobacteriia</taxon>
        <taxon>Sphingobacteriales</taxon>
        <taxon>Sphingobacteriaceae</taxon>
        <taxon>Sphingobacterium</taxon>
    </lineage>
</organism>
<name>A0A2S9J617_9SPHI</name>
<dbReference type="RefSeq" id="WP_105716234.1">
    <property type="nucleotide sequence ID" value="NZ_PVBQ01000004.1"/>
</dbReference>
<dbReference type="Proteomes" id="UP000239711">
    <property type="component" value="Unassembled WGS sequence"/>
</dbReference>
<comment type="caution">
    <text evidence="2">The sequence shown here is derived from an EMBL/GenBank/DDBJ whole genome shotgun (WGS) entry which is preliminary data.</text>
</comment>
<keyword evidence="2" id="KW-0808">Transferase</keyword>
<dbReference type="Gene3D" id="3.90.550.10">
    <property type="entry name" value="Spore Coat Polysaccharide Biosynthesis Protein SpsA, Chain A"/>
    <property type="match status" value="1"/>
</dbReference>
<dbReference type="SUPFAM" id="SSF53448">
    <property type="entry name" value="Nucleotide-diphospho-sugar transferases"/>
    <property type="match status" value="1"/>
</dbReference>
<evidence type="ECO:0000313" key="2">
    <source>
        <dbReference type="EMBL" id="PRD48207.1"/>
    </source>
</evidence>
<dbReference type="InterPro" id="IPR050834">
    <property type="entry name" value="Glycosyltransf_2"/>
</dbReference>
<keyword evidence="3" id="KW-1185">Reference proteome</keyword>
<sequence>MNMGDVFPLISVIIPNYNHEAFLEQRIDAVLNQTFQDFEIILLDDKSTDESAKVIARYSDHRKVKHIVYNSENSGSTFRQWKQGLEFARGSWIWIAESDDVTDPRFLSTLLQGIKQDEDIVLAYCASHKINEHGHIFDKVDWAETVSNRDWSRDFCNVGIAEITQQLFYKNTIPNASAVLFKKSAVNMAIFDEISRMRFAGDWYFWIKLLEKGKVFFSAQFLNQFREHRFTTRTMKPAVIEKSRFEEYFKVLNYCRSRYRLSWDVKKHIWIIDEWVDKYFRFSSFSCYNTCFPVHYNVLAGLKILKNRWFGPLKRTGNK</sequence>
<protein>
    <submittedName>
        <fullName evidence="2">Glycosyltransferase family 2 protein</fullName>
    </submittedName>
</protein>
<dbReference type="PANTHER" id="PTHR43685:SF2">
    <property type="entry name" value="GLYCOSYLTRANSFERASE 2-LIKE DOMAIN-CONTAINING PROTEIN"/>
    <property type="match status" value="1"/>
</dbReference>
<dbReference type="OrthoDB" id="6638511at2"/>
<evidence type="ECO:0000259" key="1">
    <source>
        <dbReference type="Pfam" id="PF00535"/>
    </source>
</evidence>
<dbReference type="Pfam" id="PF00535">
    <property type="entry name" value="Glycos_transf_2"/>
    <property type="match status" value="1"/>
</dbReference>
<feature type="domain" description="Glycosyltransferase 2-like" evidence="1">
    <location>
        <begin position="11"/>
        <end position="130"/>
    </location>
</feature>
<dbReference type="InterPro" id="IPR029044">
    <property type="entry name" value="Nucleotide-diphossugar_trans"/>
</dbReference>
<dbReference type="GO" id="GO:0016740">
    <property type="term" value="F:transferase activity"/>
    <property type="evidence" value="ECO:0007669"/>
    <property type="project" value="UniProtKB-KW"/>
</dbReference>